<evidence type="ECO:0000256" key="5">
    <source>
        <dbReference type="ARBA" id="ARBA00022846"/>
    </source>
</evidence>
<keyword evidence="9" id="KW-0966">Cell projection</keyword>
<dbReference type="GeneTree" id="ENSGT00940000159298"/>
<evidence type="ECO:0000256" key="2">
    <source>
        <dbReference type="ARBA" id="ARBA00022490"/>
    </source>
</evidence>
<keyword evidence="8" id="KW-0206">Cytoskeleton</keyword>
<evidence type="ECO:0000256" key="6">
    <source>
        <dbReference type="ARBA" id="ARBA00023054"/>
    </source>
</evidence>
<evidence type="ECO:0000313" key="17">
    <source>
        <dbReference type="Proteomes" id="UP000694547"/>
    </source>
</evidence>
<evidence type="ECO:0000256" key="1">
    <source>
        <dbReference type="ARBA" id="ARBA00004611"/>
    </source>
</evidence>
<dbReference type="CTD" id="83450"/>
<gene>
    <name evidence="16" type="primary">Drc3</name>
</gene>
<evidence type="ECO:0000256" key="10">
    <source>
        <dbReference type="ARBA" id="ARBA00038378"/>
    </source>
</evidence>
<evidence type="ECO:0000256" key="14">
    <source>
        <dbReference type="ARBA" id="ARBA00075017"/>
    </source>
</evidence>
<comment type="similarity">
    <text evidence="10">Belongs to the DRC3 family.</text>
</comment>
<evidence type="ECO:0000256" key="13">
    <source>
        <dbReference type="ARBA" id="ARBA00063302"/>
    </source>
</evidence>
<keyword evidence="3" id="KW-0433">Leucine-rich repeat</keyword>
<dbReference type="OrthoDB" id="27917at2759"/>
<name>A0A6J0CYE2_PERMB</name>
<sequence>MSRSYDSMDPKVMDDDMLKAAVGEQGPQEEAGQLAKQEGILFKDVLSLQLDFQNILRIDNLWQFENLQKLQLNNNIIERIEGLENLVNLIWLDLSFNNIETIEGLDTLVNLEDLSLSNNRISKMDSLDALVKLQVLSLGNNQISNIMNVIYLRRFKCLRTLSLSGNPIAEAEEYKMFIYAYLPDLVYLDFRHIDEQAKEMAKLKHQYSIDELKHREALMQARLEDEQARREKLAEHKLAFIDHLDGSFLFDSMYSEDVEGNKLSYLPGVGELLEAYKDKFVIICLNIFEYGLKQQEKRKLELDTFNECVQEAIQENQDQGKLKVAKFEERHLLNLNTIREESDLPTIEKKLLECSDDINELFNMLMTLEMQLVEQLEETINMFERNITDLVGLFIENVQSLMAQCRDLENHHHEKILEIAINTLEKILKGEMDEDLPDDVRALFVDKDTIVNAVGASHDIHLLKIDNREDELVTGINSWCAQLLDKIHKDEIMRNRKRVKEINQYVDHMQSELDNLECGDIID</sequence>
<dbReference type="Pfam" id="PF14580">
    <property type="entry name" value="LRR_9"/>
    <property type="match status" value="1"/>
</dbReference>
<organism evidence="16 17">
    <name type="scientific">Peromyscus maniculatus bairdii</name>
    <name type="common">Prairie deer mouse</name>
    <dbReference type="NCBI Taxonomy" id="230844"/>
    <lineage>
        <taxon>Eukaryota</taxon>
        <taxon>Metazoa</taxon>
        <taxon>Chordata</taxon>
        <taxon>Craniata</taxon>
        <taxon>Vertebrata</taxon>
        <taxon>Euteleostomi</taxon>
        <taxon>Mammalia</taxon>
        <taxon>Eutheria</taxon>
        <taxon>Euarchontoglires</taxon>
        <taxon>Glires</taxon>
        <taxon>Rodentia</taxon>
        <taxon>Myomorpha</taxon>
        <taxon>Muroidea</taxon>
        <taxon>Cricetidae</taxon>
        <taxon>Neotominae</taxon>
        <taxon>Peromyscus</taxon>
    </lineage>
</organism>
<dbReference type="SUPFAM" id="SSF52058">
    <property type="entry name" value="L domain-like"/>
    <property type="match status" value="1"/>
</dbReference>
<evidence type="ECO:0000256" key="8">
    <source>
        <dbReference type="ARBA" id="ARBA00023212"/>
    </source>
</evidence>
<keyword evidence="6 15" id="KW-0175">Coiled coil</keyword>
<dbReference type="FunFam" id="3.80.10.10:FF:000292">
    <property type="entry name" value="Dynein regulatory complex subunit 3"/>
    <property type="match status" value="1"/>
</dbReference>
<dbReference type="PANTHER" id="PTHR45973:SF12">
    <property type="entry name" value="DYNEIN REGULATORY COMPLEX SUBUNIT 3"/>
    <property type="match status" value="1"/>
</dbReference>
<dbReference type="InterPro" id="IPR003591">
    <property type="entry name" value="Leu-rich_rpt_typical-subtyp"/>
</dbReference>
<feature type="coiled-coil region" evidence="15">
    <location>
        <begin position="358"/>
        <end position="393"/>
    </location>
</feature>
<keyword evidence="2" id="KW-0963">Cytoplasm</keyword>
<dbReference type="Gene3D" id="3.80.10.10">
    <property type="entry name" value="Ribonuclease Inhibitor"/>
    <property type="match status" value="1"/>
</dbReference>
<dbReference type="PROSITE" id="PS51450">
    <property type="entry name" value="LRR"/>
    <property type="match status" value="4"/>
</dbReference>
<evidence type="ECO:0000256" key="4">
    <source>
        <dbReference type="ARBA" id="ARBA00022737"/>
    </source>
</evidence>
<evidence type="ECO:0000256" key="11">
    <source>
        <dbReference type="ARBA" id="ARBA00040950"/>
    </source>
</evidence>
<protein>
    <recommendedName>
        <fullName evidence="11">Dynein regulatory complex subunit 3</fullName>
    </recommendedName>
    <alternativeName>
        <fullName evidence="14">Leucine-rich repeat-containing protein 48</fullName>
    </alternativeName>
</protein>
<dbReference type="InterPro" id="IPR032675">
    <property type="entry name" value="LRR_dom_sf"/>
</dbReference>
<keyword evidence="7" id="KW-0969">Cilium</keyword>
<dbReference type="AlphaFoldDB" id="A0A6J0CYE2"/>
<reference evidence="16 17" key="1">
    <citation type="submission" date="2018-10" db="EMBL/GenBank/DDBJ databases">
        <title>Improved assembly of the deer mouse Peromyscus maniculatus genome.</title>
        <authorList>
            <person name="Lassance J.-M."/>
            <person name="Hoekstra H.E."/>
        </authorList>
    </citation>
    <scope>NUCLEOTIDE SEQUENCE [LARGE SCALE GENOMIC DNA]</scope>
</reference>
<evidence type="ECO:0000256" key="3">
    <source>
        <dbReference type="ARBA" id="ARBA00022614"/>
    </source>
</evidence>
<comment type="subunit">
    <text evidence="13">Component of the nexin-dynein regulatory complex (N-DRC). Interacts with DRC1. Interacts with TCTE1/DRC5. Interacts with DRC7.</text>
</comment>
<keyword evidence="4" id="KW-0677">Repeat</keyword>
<dbReference type="InterPro" id="IPR050576">
    <property type="entry name" value="Cilia_flagella_integrity"/>
</dbReference>
<dbReference type="RefSeq" id="XP_015847953.1">
    <property type="nucleotide sequence ID" value="XM_015992467.2"/>
</dbReference>
<evidence type="ECO:0000256" key="9">
    <source>
        <dbReference type="ARBA" id="ARBA00023273"/>
    </source>
</evidence>
<comment type="function">
    <text evidence="12">Component of the nexin-dynein regulatory complex (N-DRC) a key regulator of ciliary/flagellar motility which maintains the alignment and integrity of the distal axoneme and regulates microtubule sliding in motile axonemes.</text>
</comment>
<dbReference type="GO" id="GO:0005930">
    <property type="term" value="C:axoneme"/>
    <property type="evidence" value="ECO:0007669"/>
    <property type="project" value="Ensembl"/>
</dbReference>
<evidence type="ECO:0000256" key="7">
    <source>
        <dbReference type="ARBA" id="ARBA00023069"/>
    </source>
</evidence>
<dbReference type="Ensembl" id="ENSPEMT00000007562.2">
    <property type="protein sequence ID" value="ENSPEMP00000004167.1"/>
    <property type="gene ID" value="ENSPEMG00000006285.2"/>
</dbReference>
<dbReference type="SMART" id="SM00369">
    <property type="entry name" value="LRR_TYP"/>
    <property type="match status" value="3"/>
</dbReference>
<comment type="subcellular location">
    <subcellularLocation>
        <location evidence="1">Cytoplasm</location>
        <location evidence="1">Cytoskeleton</location>
        <location evidence="1">Flagellum axoneme</location>
    </subcellularLocation>
</comment>
<dbReference type="Proteomes" id="UP000694547">
    <property type="component" value="Chromosome 8"/>
</dbReference>
<keyword evidence="17" id="KW-1185">Reference proteome</keyword>
<dbReference type="SMART" id="SM00365">
    <property type="entry name" value="LRR_SD22"/>
    <property type="match status" value="4"/>
</dbReference>
<reference evidence="16" key="3">
    <citation type="submission" date="2025-09" db="UniProtKB">
        <authorList>
            <consortium name="Ensembl"/>
        </authorList>
    </citation>
    <scope>IDENTIFICATION</scope>
</reference>
<evidence type="ECO:0000313" key="16">
    <source>
        <dbReference type="Ensembl" id="ENSPEMP00000004167.1"/>
    </source>
</evidence>
<evidence type="ECO:0000256" key="15">
    <source>
        <dbReference type="SAM" id="Coils"/>
    </source>
</evidence>
<dbReference type="PANTHER" id="PTHR45973">
    <property type="entry name" value="PROTEIN PHOSPHATASE 1 REGULATORY SUBUNIT SDS22-RELATED"/>
    <property type="match status" value="1"/>
</dbReference>
<dbReference type="GO" id="GO:0036126">
    <property type="term" value="C:sperm flagellum"/>
    <property type="evidence" value="ECO:0007669"/>
    <property type="project" value="Ensembl"/>
</dbReference>
<dbReference type="InterPro" id="IPR001611">
    <property type="entry name" value="Leu-rich_rpt"/>
</dbReference>
<reference evidence="16" key="2">
    <citation type="submission" date="2025-08" db="UniProtKB">
        <authorList>
            <consortium name="Ensembl"/>
        </authorList>
    </citation>
    <scope>IDENTIFICATION</scope>
</reference>
<keyword evidence="5" id="KW-0282">Flagellum</keyword>
<proteinExistence type="inferred from homology"/>
<accession>A0A6J0CYE2</accession>
<evidence type="ECO:0000256" key="12">
    <source>
        <dbReference type="ARBA" id="ARBA00059806"/>
    </source>
</evidence>